<reference evidence="1 2" key="1">
    <citation type="journal article" date="2019" name="Sci. Rep.">
        <title>Comparative genomics of chytrid fungi reveal insights into the obligate biotrophic and pathogenic lifestyle of Synchytrium endobioticum.</title>
        <authorList>
            <person name="van de Vossenberg B.T.L.H."/>
            <person name="Warris S."/>
            <person name="Nguyen H.D.T."/>
            <person name="van Gent-Pelzer M.P.E."/>
            <person name="Joly D.L."/>
            <person name="van de Geest H.C."/>
            <person name="Bonants P.J.M."/>
            <person name="Smith D.S."/>
            <person name="Levesque C.A."/>
            <person name="van der Lee T.A.J."/>
        </authorList>
    </citation>
    <scope>NUCLEOTIDE SEQUENCE [LARGE SCALE GENOMIC DNA]</scope>
    <source>
        <strain evidence="1 2">LEV6574</strain>
    </source>
</reference>
<dbReference type="AlphaFoldDB" id="A0A507CSP1"/>
<dbReference type="Proteomes" id="UP000320475">
    <property type="component" value="Unassembled WGS sequence"/>
</dbReference>
<name>A0A507CSP1_9FUNG</name>
<organism evidence="1 2">
    <name type="scientific">Synchytrium endobioticum</name>
    <dbReference type="NCBI Taxonomy" id="286115"/>
    <lineage>
        <taxon>Eukaryota</taxon>
        <taxon>Fungi</taxon>
        <taxon>Fungi incertae sedis</taxon>
        <taxon>Chytridiomycota</taxon>
        <taxon>Chytridiomycota incertae sedis</taxon>
        <taxon>Chytridiomycetes</taxon>
        <taxon>Synchytriales</taxon>
        <taxon>Synchytriaceae</taxon>
        <taxon>Synchytrium</taxon>
    </lineage>
</organism>
<accession>A0A507CSP1</accession>
<dbReference type="EMBL" id="QEAM01000287">
    <property type="protein sequence ID" value="TPX42081.1"/>
    <property type="molecule type" value="Genomic_DNA"/>
</dbReference>
<evidence type="ECO:0000313" key="2">
    <source>
        <dbReference type="Proteomes" id="UP000320475"/>
    </source>
</evidence>
<proteinExistence type="predicted"/>
<evidence type="ECO:0000313" key="1">
    <source>
        <dbReference type="EMBL" id="TPX42081.1"/>
    </source>
</evidence>
<sequence length="77" mass="8611">MPPTNDLERNIPGPRIYCEDEECLAWSQECSNGVVKSGYCFTPVTGANTGASQECLNVPYCCTTCYDEMEWSHHDGR</sequence>
<comment type="caution">
    <text evidence="1">The sequence shown here is derived from an EMBL/GenBank/DDBJ whole genome shotgun (WGS) entry which is preliminary data.</text>
</comment>
<protein>
    <submittedName>
        <fullName evidence="1">Uncharacterized protein</fullName>
    </submittedName>
</protein>
<gene>
    <name evidence="1" type="ORF">SeLEV6574_g05772</name>
</gene>